<dbReference type="KEGG" id="spar:SPRG_09162"/>
<dbReference type="VEuPathDB" id="FungiDB:SPRG_09162"/>
<dbReference type="EMBL" id="KK583233">
    <property type="protein sequence ID" value="KDO25337.1"/>
    <property type="molecule type" value="Genomic_DNA"/>
</dbReference>
<dbReference type="RefSeq" id="XP_012203987.1">
    <property type="nucleotide sequence ID" value="XM_012348597.1"/>
</dbReference>
<dbReference type="Proteomes" id="UP000030745">
    <property type="component" value="Unassembled WGS sequence"/>
</dbReference>
<evidence type="ECO:0000313" key="2">
    <source>
        <dbReference type="EMBL" id="KDO25337.1"/>
    </source>
</evidence>
<evidence type="ECO:0008006" key="4">
    <source>
        <dbReference type="Google" id="ProtNLM"/>
    </source>
</evidence>
<feature type="region of interest" description="Disordered" evidence="1">
    <location>
        <begin position="176"/>
        <end position="200"/>
    </location>
</feature>
<feature type="region of interest" description="Disordered" evidence="1">
    <location>
        <begin position="1"/>
        <end position="62"/>
    </location>
</feature>
<protein>
    <recommendedName>
        <fullName evidence="4">Myb/SANT-like domain-containing protein</fullName>
    </recommendedName>
</protein>
<organism evidence="2 3">
    <name type="scientific">Saprolegnia parasitica (strain CBS 223.65)</name>
    <dbReference type="NCBI Taxonomy" id="695850"/>
    <lineage>
        <taxon>Eukaryota</taxon>
        <taxon>Sar</taxon>
        <taxon>Stramenopiles</taxon>
        <taxon>Oomycota</taxon>
        <taxon>Saprolegniomycetes</taxon>
        <taxon>Saprolegniales</taxon>
        <taxon>Saprolegniaceae</taxon>
        <taxon>Saprolegnia</taxon>
    </lineage>
</organism>
<keyword evidence="3" id="KW-1185">Reference proteome</keyword>
<dbReference type="AlphaFoldDB" id="A0A067CEU4"/>
<sequence length="377" mass="42049">MTRHGSRSKPTATLKALAPRVPGPRKAIETVDASTPLADTTPPASMTPPASTAPTKAKDTRRQEFAIEKADAKNEPMQWSEATVRKLFELRCDPAQAFRFNSKNNMIKNYANECLVAELSRVMGRKFTVKQVSNKMTRMRGQWAHYKTSMLAGNEPVIPPVHFDIMAEYWSEEPGVQRKPKATSATLPSDVTPAKRRKTTDSESEPVYWCDVSVRKLLELRYDPDIASQFDSKNNMTKKLANLRLAAKLSQFMNRMYTVKQVSNKITRLRAAWTAYQTSILLSPESPPDPDTLPAHLDIAMAFWSDKPTCNATRWHRRTSSTTAATNTVTAPLRAKTTLSQENARRASTASAVTRGHGPLSTPWKLASAACPPSWCR</sequence>
<gene>
    <name evidence="2" type="ORF">SPRG_09162</name>
</gene>
<dbReference type="OrthoDB" id="79004at2759"/>
<evidence type="ECO:0000256" key="1">
    <source>
        <dbReference type="SAM" id="MobiDB-lite"/>
    </source>
</evidence>
<reference evidence="2 3" key="1">
    <citation type="journal article" date="2013" name="PLoS Genet.">
        <title>Distinctive expansion of potential virulence genes in the genome of the oomycete fish pathogen Saprolegnia parasitica.</title>
        <authorList>
            <person name="Jiang R.H."/>
            <person name="de Bruijn I."/>
            <person name="Haas B.J."/>
            <person name="Belmonte R."/>
            <person name="Lobach L."/>
            <person name="Christie J."/>
            <person name="van den Ackerveken G."/>
            <person name="Bottin A."/>
            <person name="Bulone V."/>
            <person name="Diaz-Moreno S.M."/>
            <person name="Dumas B."/>
            <person name="Fan L."/>
            <person name="Gaulin E."/>
            <person name="Govers F."/>
            <person name="Grenville-Briggs L.J."/>
            <person name="Horner N.R."/>
            <person name="Levin J.Z."/>
            <person name="Mammella M."/>
            <person name="Meijer H.J."/>
            <person name="Morris P."/>
            <person name="Nusbaum C."/>
            <person name="Oome S."/>
            <person name="Phillips A.J."/>
            <person name="van Rooyen D."/>
            <person name="Rzeszutek E."/>
            <person name="Saraiva M."/>
            <person name="Secombes C.J."/>
            <person name="Seidl M.F."/>
            <person name="Snel B."/>
            <person name="Stassen J.H."/>
            <person name="Sykes S."/>
            <person name="Tripathy S."/>
            <person name="van den Berg H."/>
            <person name="Vega-Arreguin J.C."/>
            <person name="Wawra S."/>
            <person name="Young S.K."/>
            <person name="Zeng Q."/>
            <person name="Dieguez-Uribeondo J."/>
            <person name="Russ C."/>
            <person name="Tyler B.M."/>
            <person name="van West P."/>
        </authorList>
    </citation>
    <scope>NUCLEOTIDE SEQUENCE [LARGE SCALE GENOMIC DNA]</scope>
    <source>
        <strain evidence="2 3">CBS 223.65</strain>
    </source>
</reference>
<proteinExistence type="predicted"/>
<feature type="compositionally biased region" description="Low complexity" evidence="1">
    <location>
        <begin position="38"/>
        <end position="55"/>
    </location>
</feature>
<dbReference type="GeneID" id="24131352"/>
<dbReference type="OMA" id="MIKNYAN"/>
<evidence type="ECO:0000313" key="3">
    <source>
        <dbReference type="Proteomes" id="UP000030745"/>
    </source>
</evidence>
<name>A0A067CEU4_SAPPC</name>
<accession>A0A067CEU4</accession>